<dbReference type="Proteomes" id="UP000596661">
    <property type="component" value="Chromosome 9"/>
</dbReference>
<dbReference type="EMBL" id="UZAU01000734">
    <property type="status" value="NOT_ANNOTATED_CDS"/>
    <property type="molecule type" value="Genomic_DNA"/>
</dbReference>
<organism evidence="1 2">
    <name type="scientific">Cannabis sativa</name>
    <name type="common">Hemp</name>
    <name type="synonym">Marijuana</name>
    <dbReference type="NCBI Taxonomy" id="3483"/>
    <lineage>
        <taxon>Eukaryota</taxon>
        <taxon>Viridiplantae</taxon>
        <taxon>Streptophyta</taxon>
        <taxon>Embryophyta</taxon>
        <taxon>Tracheophyta</taxon>
        <taxon>Spermatophyta</taxon>
        <taxon>Magnoliopsida</taxon>
        <taxon>eudicotyledons</taxon>
        <taxon>Gunneridae</taxon>
        <taxon>Pentapetalae</taxon>
        <taxon>rosids</taxon>
        <taxon>fabids</taxon>
        <taxon>Rosales</taxon>
        <taxon>Cannabaceae</taxon>
        <taxon>Cannabis</taxon>
    </lineage>
</organism>
<keyword evidence="2" id="KW-1185">Reference proteome</keyword>
<protein>
    <recommendedName>
        <fullName evidence="3">Reverse transcriptase</fullName>
    </recommendedName>
</protein>
<reference evidence="1" key="1">
    <citation type="submission" date="2018-11" db="EMBL/GenBank/DDBJ databases">
        <authorList>
            <person name="Grassa J C."/>
        </authorList>
    </citation>
    <scope>NUCLEOTIDE SEQUENCE [LARGE SCALE GENOMIC DNA]</scope>
</reference>
<dbReference type="EnsemblPlants" id="evm.model.09.579">
    <property type="protein sequence ID" value="cds.evm.model.09.579"/>
    <property type="gene ID" value="evm.TU.09.579"/>
</dbReference>
<accession>A0A803QGP8</accession>
<reference evidence="1" key="2">
    <citation type="submission" date="2021-03" db="UniProtKB">
        <authorList>
            <consortium name="EnsemblPlants"/>
        </authorList>
    </citation>
    <scope>IDENTIFICATION</scope>
</reference>
<dbReference type="AlphaFoldDB" id="A0A803QGP8"/>
<name>A0A803QGP8_CANSA</name>
<evidence type="ECO:0000313" key="2">
    <source>
        <dbReference type="Proteomes" id="UP000596661"/>
    </source>
</evidence>
<evidence type="ECO:0000313" key="1">
    <source>
        <dbReference type="EnsemblPlants" id="cds.evm.model.09.579"/>
    </source>
</evidence>
<proteinExistence type="predicted"/>
<dbReference type="Gramene" id="evm.model.09.579">
    <property type="protein sequence ID" value="cds.evm.model.09.579"/>
    <property type="gene ID" value="evm.TU.09.579"/>
</dbReference>
<evidence type="ECO:0008006" key="3">
    <source>
        <dbReference type="Google" id="ProtNLM"/>
    </source>
</evidence>
<dbReference type="PANTHER" id="PTHR33116:SF80">
    <property type="entry name" value="REVERSE TRANSCRIPTASE ZINC-BINDING DOMAIN-CONTAINING PROTEIN"/>
    <property type="match status" value="1"/>
</dbReference>
<sequence>MIKFTKEEVNLALFDIPGNKAPGPDGFSSFFFQDNWELVGKDIFEAVTSFLETEVCTTYCKGLKMFSKTFGLQPNAAKSAIYTSNMPEEHLRRILAVSGFQHQSLPFTDLGVPIGAKKISGKTVRFWQRK</sequence>
<dbReference type="PANTHER" id="PTHR33116">
    <property type="entry name" value="REVERSE TRANSCRIPTASE ZINC-BINDING DOMAIN-CONTAINING PROTEIN-RELATED-RELATED"/>
    <property type="match status" value="1"/>
</dbReference>